<reference evidence="2" key="1">
    <citation type="submission" date="2022-07" db="EMBL/GenBank/DDBJ databases">
        <title>Fungi with potential for degradation of polypropylene.</title>
        <authorList>
            <person name="Gostincar C."/>
        </authorList>
    </citation>
    <scope>NUCLEOTIDE SEQUENCE</scope>
    <source>
        <strain evidence="2">EXF-13308</strain>
    </source>
</reference>
<accession>A0AA38R1F2</accession>
<dbReference type="PANTHER" id="PTHR43394:SF1">
    <property type="entry name" value="ATP-BINDING CASSETTE SUB-FAMILY B MEMBER 10, MITOCHONDRIAL"/>
    <property type="match status" value="1"/>
</dbReference>
<dbReference type="GO" id="GO:0090374">
    <property type="term" value="P:oligopeptide export from mitochondrion"/>
    <property type="evidence" value="ECO:0007669"/>
    <property type="project" value="TreeGrafter"/>
</dbReference>
<name>A0AA38R1F2_9PEZI</name>
<dbReference type="GO" id="GO:0016887">
    <property type="term" value="F:ATP hydrolysis activity"/>
    <property type="evidence" value="ECO:0007669"/>
    <property type="project" value="InterPro"/>
</dbReference>
<evidence type="ECO:0000313" key="3">
    <source>
        <dbReference type="Proteomes" id="UP001174694"/>
    </source>
</evidence>
<dbReference type="PROSITE" id="PS00211">
    <property type="entry name" value="ABC_TRANSPORTER_1"/>
    <property type="match status" value="1"/>
</dbReference>
<evidence type="ECO:0000313" key="2">
    <source>
        <dbReference type="EMBL" id="KAJ9129929.1"/>
    </source>
</evidence>
<dbReference type="InterPro" id="IPR027417">
    <property type="entry name" value="P-loop_NTPase"/>
</dbReference>
<organism evidence="2 3">
    <name type="scientific">Pleurostoma richardsiae</name>
    <dbReference type="NCBI Taxonomy" id="41990"/>
    <lineage>
        <taxon>Eukaryota</taxon>
        <taxon>Fungi</taxon>
        <taxon>Dikarya</taxon>
        <taxon>Ascomycota</taxon>
        <taxon>Pezizomycotina</taxon>
        <taxon>Sordariomycetes</taxon>
        <taxon>Sordariomycetidae</taxon>
        <taxon>Calosphaeriales</taxon>
        <taxon>Pleurostomataceae</taxon>
        <taxon>Pleurostoma</taxon>
    </lineage>
</organism>
<dbReference type="GO" id="GO:0005524">
    <property type="term" value="F:ATP binding"/>
    <property type="evidence" value="ECO:0007669"/>
    <property type="project" value="InterPro"/>
</dbReference>
<evidence type="ECO:0000259" key="1">
    <source>
        <dbReference type="Pfam" id="PF00005"/>
    </source>
</evidence>
<comment type="caution">
    <text evidence="2">The sequence shown here is derived from an EMBL/GenBank/DDBJ whole genome shotgun (WGS) entry which is preliminary data.</text>
</comment>
<dbReference type="InterPro" id="IPR039421">
    <property type="entry name" value="Type_1_exporter"/>
</dbReference>
<feature type="domain" description="ABC transporter" evidence="1">
    <location>
        <begin position="3"/>
        <end position="118"/>
    </location>
</feature>
<dbReference type="Proteomes" id="UP001174694">
    <property type="component" value="Unassembled WGS sequence"/>
</dbReference>
<proteinExistence type="predicted"/>
<dbReference type="Pfam" id="PF00005">
    <property type="entry name" value="ABC_tran"/>
    <property type="match status" value="1"/>
</dbReference>
<dbReference type="GO" id="GO:0005743">
    <property type="term" value="C:mitochondrial inner membrane"/>
    <property type="evidence" value="ECO:0007669"/>
    <property type="project" value="TreeGrafter"/>
</dbReference>
<dbReference type="PANTHER" id="PTHR43394">
    <property type="entry name" value="ATP-DEPENDENT PERMEASE MDL1, MITOCHONDRIAL"/>
    <property type="match status" value="1"/>
</dbReference>
<keyword evidence="3" id="KW-1185">Reference proteome</keyword>
<dbReference type="EMBL" id="JANBVO010000120">
    <property type="protein sequence ID" value="KAJ9129929.1"/>
    <property type="molecule type" value="Genomic_DNA"/>
</dbReference>
<dbReference type="InterPro" id="IPR017871">
    <property type="entry name" value="ABC_transporter-like_CS"/>
</dbReference>
<dbReference type="SUPFAM" id="SSF52540">
    <property type="entry name" value="P-loop containing nucleoside triphosphate hydrolases"/>
    <property type="match status" value="1"/>
</dbReference>
<protein>
    <recommendedName>
        <fullName evidence="1">ABC transporter domain-containing protein</fullName>
    </recommendedName>
</protein>
<dbReference type="GO" id="GO:0015421">
    <property type="term" value="F:ABC-type oligopeptide transporter activity"/>
    <property type="evidence" value="ECO:0007669"/>
    <property type="project" value="TreeGrafter"/>
</dbReference>
<dbReference type="Gene3D" id="3.40.50.300">
    <property type="entry name" value="P-loop containing nucleotide triphosphate hydrolases"/>
    <property type="match status" value="1"/>
</dbReference>
<sequence length="208" mass="23100">MRNFVPTAGTILFDDQDITTLKKDSLHKHIAMMAQNPYIFNSTVAYNVKYANPDATEQEMCEACRKAGIHETIMARESGYETMLGENGLNFSGGELQRILLSRLFLDKAKVKLIDEGTSALDAETEAGIRRSIDEGLADETVILVAHRLSSIRHANRILVLGTNGKIMEYGTHDELVAKNGEYTKLWKMHIGENIRVGDTGNLIDISS</sequence>
<dbReference type="InterPro" id="IPR003439">
    <property type="entry name" value="ABC_transporter-like_ATP-bd"/>
</dbReference>
<gene>
    <name evidence="2" type="ORF">NKR23_g12413</name>
</gene>
<dbReference type="AlphaFoldDB" id="A0AA38R1F2"/>